<dbReference type="PANTHER" id="PTHR30111">
    <property type="entry name" value="33 KDA CHAPERONIN"/>
    <property type="match status" value="1"/>
</dbReference>
<feature type="disulfide bond" description="Redox-active" evidence="6">
    <location>
        <begin position="258"/>
        <end position="261"/>
    </location>
</feature>
<evidence type="ECO:0000256" key="3">
    <source>
        <dbReference type="ARBA" id="ARBA00023157"/>
    </source>
</evidence>
<dbReference type="AlphaFoldDB" id="A0AA37WWG2"/>
<comment type="similarity">
    <text evidence="6">Belongs to the HSP33 family.</text>
</comment>
<evidence type="ECO:0000313" key="8">
    <source>
        <dbReference type="Proteomes" id="UP001157439"/>
    </source>
</evidence>
<comment type="function">
    <text evidence="6">Redox regulated molecular chaperone. Protects both thermally unfolding and oxidatively damaged proteins from irreversible aggregation. Plays an important role in the bacterial defense system toward oxidative stress.</text>
</comment>
<evidence type="ECO:0000256" key="1">
    <source>
        <dbReference type="ARBA" id="ARBA00022490"/>
    </source>
</evidence>
<dbReference type="GO" id="GO:0051082">
    <property type="term" value="F:unfolded protein binding"/>
    <property type="evidence" value="ECO:0007669"/>
    <property type="project" value="UniProtKB-UniRule"/>
</dbReference>
<keyword evidence="5 6" id="KW-0676">Redox-active center</keyword>
<keyword evidence="4 6" id="KW-0143">Chaperone</keyword>
<dbReference type="Gene3D" id="3.90.1280.10">
    <property type="entry name" value="HSP33 redox switch-like"/>
    <property type="match status" value="1"/>
</dbReference>
<gene>
    <name evidence="6 7" type="primary">hslO</name>
    <name evidence="7" type="ORF">GCM10007894_14540</name>
</gene>
<dbReference type="Pfam" id="PF01430">
    <property type="entry name" value="HSP33"/>
    <property type="match status" value="1"/>
</dbReference>
<dbReference type="SUPFAM" id="SSF64397">
    <property type="entry name" value="Hsp33 domain"/>
    <property type="match status" value="1"/>
</dbReference>
<dbReference type="EMBL" id="BSPO01000002">
    <property type="protein sequence ID" value="GLS83477.1"/>
    <property type="molecule type" value="Genomic_DNA"/>
</dbReference>
<dbReference type="Proteomes" id="UP001157439">
    <property type="component" value="Unassembled WGS sequence"/>
</dbReference>
<dbReference type="RefSeq" id="WP_095496977.1">
    <property type="nucleotide sequence ID" value="NZ_BSPO01000002.1"/>
</dbReference>
<keyword evidence="3 6" id="KW-1015">Disulfide bond</keyword>
<name>A0AA37WWG2_9GAMM</name>
<evidence type="ECO:0000256" key="6">
    <source>
        <dbReference type="HAMAP-Rule" id="MF_00117"/>
    </source>
</evidence>
<evidence type="ECO:0000256" key="2">
    <source>
        <dbReference type="ARBA" id="ARBA00022833"/>
    </source>
</evidence>
<accession>A0AA37WWG2</accession>
<dbReference type="GO" id="GO:0044183">
    <property type="term" value="F:protein folding chaperone"/>
    <property type="evidence" value="ECO:0007669"/>
    <property type="project" value="TreeGrafter"/>
</dbReference>
<keyword evidence="1 6" id="KW-0963">Cytoplasm</keyword>
<organism evidence="7 8">
    <name type="scientific">Paraferrimonas haliotis</name>
    <dbReference type="NCBI Taxonomy" id="2013866"/>
    <lineage>
        <taxon>Bacteria</taxon>
        <taxon>Pseudomonadati</taxon>
        <taxon>Pseudomonadota</taxon>
        <taxon>Gammaproteobacteria</taxon>
        <taxon>Alteromonadales</taxon>
        <taxon>Ferrimonadaceae</taxon>
        <taxon>Paraferrimonas</taxon>
    </lineage>
</organism>
<keyword evidence="2 6" id="KW-0862">Zinc</keyword>
<dbReference type="GO" id="GO:0042026">
    <property type="term" value="P:protein refolding"/>
    <property type="evidence" value="ECO:0007669"/>
    <property type="project" value="TreeGrafter"/>
</dbReference>
<dbReference type="PANTHER" id="PTHR30111:SF1">
    <property type="entry name" value="33 KDA CHAPERONIN"/>
    <property type="match status" value="1"/>
</dbReference>
<dbReference type="HAMAP" id="MF_00117">
    <property type="entry name" value="HslO"/>
    <property type="match status" value="1"/>
</dbReference>
<dbReference type="PIRSF" id="PIRSF005261">
    <property type="entry name" value="Heat_shock_Hsp33"/>
    <property type="match status" value="1"/>
</dbReference>
<dbReference type="Gene3D" id="3.55.30.10">
    <property type="entry name" value="Hsp33 domain"/>
    <property type="match status" value="1"/>
</dbReference>
<dbReference type="SUPFAM" id="SSF118352">
    <property type="entry name" value="HSP33 redox switch-like"/>
    <property type="match status" value="1"/>
</dbReference>
<sequence length="286" mass="31832">MSQDKLNRYLFEEADVRGQLVQLQQSYQRMLQGHDYPKALQQLMGELLAATSLLAATIKFEGDIAVQLQGDGPVSLAVVNGDQNLNMRGVAHHQGHIDDDASLVDLIGKGHMVITITPDKGERYQGVVALDKDTISACLEGYFERSEQLPTKIWLFADGNNAAGMLLQVLPGEDADLAEFDHLQQLTHTIKSDELFSLDAQEVLHRLYHQEKVRVFDPTDVNFKCRCSRERSASAILTIDRAEVESIVADMGHISLDCDYCGSKYEFDSIDVAALFDGNLSDNHQH</sequence>
<proteinExistence type="inferred from homology"/>
<dbReference type="CDD" id="cd00498">
    <property type="entry name" value="Hsp33"/>
    <property type="match status" value="1"/>
</dbReference>
<keyword evidence="8" id="KW-1185">Reference proteome</keyword>
<reference evidence="7 8" key="1">
    <citation type="journal article" date="2014" name="Int. J. Syst. Evol. Microbiol.">
        <title>Complete genome sequence of Corynebacterium casei LMG S-19264T (=DSM 44701T), isolated from a smear-ripened cheese.</title>
        <authorList>
            <consortium name="US DOE Joint Genome Institute (JGI-PGF)"/>
            <person name="Walter F."/>
            <person name="Albersmeier A."/>
            <person name="Kalinowski J."/>
            <person name="Ruckert C."/>
        </authorList>
    </citation>
    <scope>NUCLEOTIDE SEQUENCE [LARGE SCALE GENOMIC DNA]</scope>
    <source>
        <strain evidence="7 8">NBRC 112785</strain>
    </source>
</reference>
<dbReference type="InterPro" id="IPR023212">
    <property type="entry name" value="Hsp33_helix_hairpin_bin_dom_sf"/>
</dbReference>
<feature type="disulfide bond" description="Redox-active" evidence="6">
    <location>
        <begin position="225"/>
        <end position="227"/>
    </location>
</feature>
<dbReference type="InterPro" id="IPR016153">
    <property type="entry name" value="Heat_shock_Hsp33_N"/>
</dbReference>
<comment type="subcellular location">
    <subcellularLocation>
        <location evidence="6">Cytoplasm</location>
    </subcellularLocation>
</comment>
<evidence type="ECO:0000256" key="4">
    <source>
        <dbReference type="ARBA" id="ARBA00023186"/>
    </source>
</evidence>
<comment type="PTM">
    <text evidence="6">Under oxidizing conditions two disulfide bonds are formed involving the reactive cysteines. Under reducing conditions zinc is bound to the reactive cysteines and the protein is inactive.</text>
</comment>
<dbReference type="InterPro" id="IPR000397">
    <property type="entry name" value="Heat_shock_Hsp33"/>
</dbReference>
<protein>
    <recommendedName>
        <fullName evidence="6">33 kDa chaperonin</fullName>
    </recommendedName>
    <alternativeName>
        <fullName evidence="6">Heat shock protein 33 homolog</fullName>
        <shortName evidence="6">HSP33</shortName>
    </alternativeName>
</protein>
<dbReference type="NCBIfam" id="NF001033">
    <property type="entry name" value="PRK00114.1"/>
    <property type="match status" value="1"/>
</dbReference>
<dbReference type="GO" id="GO:0005737">
    <property type="term" value="C:cytoplasm"/>
    <property type="evidence" value="ECO:0007669"/>
    <property type="project" value="UniProtKB-SubCell"/>
</dbReference>
<dbReference type="Gene3D" id="1.10.287.480">
    <property type="entry name" value="helix hairpin bin"/>
    <property type="match status" value="1"/>
</dbReference>
<evidence type="ECO:0000313" key="7">
    <source>
        <dbReference type="EMBL" id="GLS83477.1"/>
    </source>
</evidence>
<evidence type="ECO:0000256" key="5">
    <source>
        <dbReference type="ARBA" id="ARBA00023284"/>
    </source>
</evidence>
<comment type="caution">
    <text evidence="7">The sequence shown here is derived from an EMBL/GenBank/DDBJ whole genome shotgun (WGS) entry which is preliminary data.</text>
</comment>
<dbReference type="InterPro" id="IPR016154">
    <property type="entry name" value="Heat_shock_Hsp33_C"/>
</dbReference>